<dbReference type="STRING" id="3914.A0A0L9UJX1"/>
<evidence type="ECO:0000313" key="7">
    <source>
        <dbReference type="Proteomes" id="UP000053144"/>
    </source>
</evidence>
<dbReference type="Gramene" id="KOM42971">
    <property type="protein sequence ID" value="KOM42971"/>
    <property type="gene ID" value="LR48_Vigan05g057500"/>
</dbReference>
<dbReference type="PRINTS" id="PR00679">
    <property type="entry name" value="PROHIBITIN"/>
</dbReference>
<dbReference type="InterPro" id="IPR000163">
    <property type="entry name" value="Prohibitin"/>
</dbReference>
<reference evidence="7" key="1">
    <citation type="journal article" date="2015" name="Proc. Natl. Acad. Sci. U.S.A.">
        <title>Genome sequencing of adzuki bean (Vigna angularis) provides insight into high starch and low fat accumulation and domestication.</title>
        <authorList>
            <person name="Yang K."/>
            <person name="Tian Z."/>
            <person name="Chen C."/>
            <person name="Luo L."/>
            <person name="Zhao B."/>
            <person name="Wang Z."/>
            <person name="Yu L."/>
            <person name="Li Y."/>
            <person name="Sun Y."/>
            <person name="Li W."/>
            <person name="Chen Y."/>
            <person name="Li Y."/>
            <person name="Zhang Y."/>
            <person name="Ai D."/>
            <person name="Zhao J."/>
            <person name="Shang C."/>
            <person name="Ma Y."/>
            <person name="Wu B."/>
            <person name="Wang M."/>
            <person name="Gao L."/>
            <person name="Sun D."/>
            <person name="Zhang P."/>
            <person name="Guo F."/>
            <person name="Wang W."/>
            <person name="Li Y."/>
            <person name="Wang J."/>
            <person name="Varshney R.K."/>
            <person name="Wang J."/>
            <person name="Ling H.Q."/>
            <person name="Wan P."/>
        </authorList>
    </citation>
    <scope>NUCLEOTIDE SEQUENCE</scope>
    <source>
        <strain evidence="7">cv. Jingnong 6</strain>
    </source>
</reference>
<sequence>MATLLKFLSSLPTKLSRNIQMVGLVTTAGIASTVYTVDLGHTAVVFNGISKSTFCLNPGIHFLLPWIHTPHVFDVRATIHTLQSTFFTKDDKKISLQFHIVARPNVEHLPTLLNRRGFRYYEILLPTLNSGMNDLGKTYTLSQILEDEIIFSETIPSLLRENAHKNGIILDIVAITSFEYPSTRKWFCSRSRYMMLHKVLGA</sequence>
<dbReference type="Proteomes" id="UP000053144">
    <property type="component" value="Chromosome 5"/>
</dbReference>
<dbReference type="Pfam" id="PF01145">
    <property type="entry name" value="Band_7"/>
    <property type="match status" value="1"/>
</dbReference>
<feature type="domain" description="Band 7" evidence="5">
    <location>
        <begin position="33"/>
        <end position="195"/>
    </location>
</feature>
<dbReference type="EMBL" id="CM003375">
    <property type="protein sequence ID" value="KOM42971.1"/>
    <property type="molecule type" value="Genomic_DNA"/>
</dbReference>
<evidence type="ECO:0000256" key="2">
    <source>
        <dbReference type="ARBA" id="ARBA00009658"/>
    </source>
</evidence>
<comment type="subcellular location">
    <subcellularLocation>
        <location evidence="1">Mitochondrion inner membrane</location>
        <topology evidence="1">Single-pass type II membrane protein</topology>
    </subcellularLocation>
</comment>
<dbReference type="OMA" id="QVNNDLT"/>
<organism evidence="6 7">
    <name type="scientific">Phaseolus angularis</name>
    <name type="common">Azuki bean</name>
    <name type="synonym">Vigna angularis</name>
    <dbReference type="NCBI Taxonomy" id="3914"/>
    <lineage>
        <taxon>Eukaryota</taxon>
        <taxon>Viridiplantae</taxon>
        <taxon>Streptophyta</taxon>
        <taxon>Embryophyta</taxon>
        <taxon>Tracheophyta</taxon>
        <taxon>Spermatophyta</taxon>
        <taxon>Magnoliopsida</taxon>
        <taxon>eudicotyledons</taxon>
        <taxon>Gunneridae</taxon>
        <taxon>Pentapetalae</taxon>
        <taxon>rosids</taxon>
        <taxon>fabids</taxon>
        <taxon>Fabales</taxon>
        <taxon>Fabaceae</taxon>
        <taxon>Papilionoideae</taxon>
        <taxon>50 kb inversion clade</taxon>
        <taxon>NPAAA clade</taxon>
        <taxon>indigoferoid/millettioid clade</taxon>
        <taxon>Phaseoleae</taxon>
        <taxon>Vigna</taxon>
    </lineage>
</organism>
<dbReference type="PANTHER" id="PTHR23222">
    <property type="entry name" value="PROHIBITIN"/>
    <property type="match status" value="1"/>
</dbReference>
<protein>
    <recommendedName>
        <fullName evidence="4">Prohibitin</fullName>
    </recommendedName>
</protein>
<evidence type="ECO:0000259" key="5">
    <source>
        <dbReference type="SMART" id="SM00244"/>
    </source>
</evidence>
<keyword evidence="4" id="KW-0496">Mitochondrion</keyword>
<accession>A0A0L9UJX1</accession>
<dbReference type="InterPro" id="IPR036013">
    <property type="entry name" value="Band_7/SPFH_dom_sf"/>
</dbReference>
<dbReference type="InterPro" id="IPR001107">
    <property type="entry name" value="Band_7"/>
</dbReference>
<proteinExistence type="inferred from homology"/>
<dbReference type="AlphaFoldDB" id="A0A0L9UJX1"/>
<evidence type="ECO:0000256" key="4">
    <source>
        <dbReference type="RuleBase" id="RU366048"/>
    </source>
</evidence>
<keyword evidence="4" id="KW-0999">Mitochondrion inner membrane</keyword>
<dbReference type="PANTHER" id="PTHR23222:SF0">
    <property type="entry name" value="PROHIBITIN 1"/>
    <property type="match status" value="1"/>
</dbReference>
<keyword evidence="4" id="KW-0472">Membrane</keyword>
<dbReference type="SUPFAM" id="SSF117892">
    <property type="entry name" value="Band 7/SPFH domain"/>
    <property type="match status" value="1"/>
</dbReference>
<name>A0A0L9UJX1_PHAAN</name>
<dbReference type="GO" id="GO:0005743">
    <property type="term" value="C:mitochondrial inner membrane"/>
    <property type="evidence" value="ECO:0007669"/>
    <property type="project" value="UniProtKB-SubCell"/>
</dbReference>
<evidence type="ECO:0000256" key="1">
    <source>
        <dbReference type="ARBA" id="ARBA00004140"/>
    </source>
</evidence>
<comment type="similarity">
    <text evidence="2 4">Belongs to the prohibitin family.</text>
</comment>
<evidence type="ECO:0000256" key="3">
    <source>
        <dbReference type="ARBA" id="ARBA00011786"/>
    </source>
</evidence>
<dbReference type="SMART" id="SM00244">
    <property type="entry name" value="PHB"/>
    <property type="match status" value="1"/>
</dbReference>
<gene>
    <name evidence="6" type="ORF">LR48_Vigan05g057500</name>
</gene>
<evidence type="ECO:0000313" key="6">
    <source>
        <dbReference type="EMBL" id="KOM42971.1"/>
    </source>
</evidence>
<comment type="subunit">
    <text evidence="3">Component of a prohibitin multimeric complex in mitochondrial membranes.</text>
</comment>